<evidence type="ECO:0000313" key="2">
    <source>
        <dbReference type="Proteomes" id="UP000461880"/>
    </source>
</evidence>
<evidence type="ECO:0000313" key="1">
    <source>
        <dbReference type="EMBL" id="MSS59170.1"/>
    </source>
</evidence>
<dbReference type="RefSeq" id="WP_105304084.1">
    <property type="nucleotide sequence ID" value="NZ_JAQXPC010000016.1"/>
</dbReference>
<gene>
    <name evidence="1" type="ORF">FYJ51_09715</name>
</gene>
<dbReference type="Proteomes" id="UP000461880">
    <property type="component" value="Unassembled WGS sequence"/>
</dbReference>
<protein>
    <submittedName>
        <fullName evidence="1">Uncharacterized protein</fullName>
    </submittedName>
</protein>
<dbReference type="AlphaFoldDB" id="A0A7X2NTD2"/>
<proteinExistence type="predicted"/>
<dbReference type="EMBL" id="VUMN01000024">
    <property type="protein sequence ID" value="MSS59170.1"/>
    <property type="molecule type" value="Genomic_DNA"/>
</dbReference>
<accession>A0A7X2NTD2</accession>
<organism evidence="1 2">
    <name type="scientific">Stecheria intestinalis</name>
    <dbReference type="NCBI Taxonomy" id="2606630"/>
    <lineage>
        <taxon>Bacteria</taxon>
        <taxon>Bacillati</taxon>
        <taxon>Bacillota</taxon>
        <taxon>Erysipelotrichia</taxon>
        <taxon>Erysipelotrichales</taxon>
        <taxon>Erysipelotrichaceae</taxon>
        <taxon>Stecheria</taxon>
    </lineage>
</organism>
<comment type="caution">
    <text evidence="1">The sequence shown here is derived from an EMBL/GenBank/DDBJ whole genome shotgun (WGS) entry which is preliminary data.</text>
</comment>
<name>A0A7X2NTD2_9FIRM</name>
<sequence length="64" mass="8021">MGRKKRPDTRQKRMKYNESYQKQFVKRYVFKLNVRHDQELINAIESMDNRTAWFKERLQEECHS</sequence>
<keyword evidence="2" id="KW-1185">Reference proteome</keyword>
<reference evidence="1 2" key="1">
    <citation type="submission" date="2019-08" db="EMBL/GenBank/DDBJ databases">
        <title>In-depth cultivation of the pig gut microbiome towards novel bacterial diversity and tailored functional studies.</title>
        <authorList>
            <person name="Wylensek D."/>
            <person name="Hitch T.C.A."/>
            <person name="Clavel T."/>
        </authorList>
    </citation>
    <scope>NUCLEOTIDE SEQUENCE [LARGE SCALE GENOMIC DNA]</scope>
    <source>
        <strain evidence="1 2">Oil+RF-744-GAM-WT-6</strain>
    </source>
</reference>